<dbReference type="RefSeq" id="WP_278321578.1">
    <property type="nucleotide sequence ID" value="NZ_FQZO01000004.1"/>
</dbReference>
<reference evidence="2 3" key="1">
    <citation type="submission" date="2016-11" db="EMBL/GenBank/DDBJ databases">
        <authorList>
            <person name="Jaros S."/>
            <person name="Januszkiewicz K."/>
            <person name="Wedrychowicz H."/>
        </authorList>
    </citation>
    <scope>NUCLEOTIDE SEQUENCE [LARGE SCALE GENOMIC DNA]</scope>
    <source>
        <strain evidence="2 3">DSM 21864</strain>
    </source>
</reference>
<proteinExistence type="predicted"/>
<evidence type="ECO:0000256" key="1">
    <source>
        <dbReference type="SAM" id="MobiDB-lite"/>
    </source>
</evidence>
<name>A0A1M6I1F1_9CLOT</name>
<feature type="compositionally biased region" description="Basic and acidic residues" evidence="1">
    <location>
        <begin position="25"/>
        <end position="42"/>
    </location>
</feature>
<accession>A0A1M6I1F1</accession>
<dbReference type="Proteomes" id="UP000184080">
    <property type="component" value="Unassembled WGS sequence"/>
</dbReference>
<keyword evidence="3" id="KW-1185">Reference proteome</keyword>
<evidence type="ECO:0000313" key="2">
    <source>
        <dbReference type="EMBL" id="SHJ28258.1"/>
    </source>
</evidence>
<dbReference type="STRING" id="1121298.SAMN05444401_2593"/>
<dbReference type="EMBL" id="FQZO01000004">
    <property type="protein sequence ID" value="SHJ28258.1"/>
    <property type="molecule type" value="Genomic_DNA"/>
</dbReference>
<dbReference type="AlphaFoldDB" id="A0A1M6I1F1"/>
<organism evidence="2 3">
    <name type="scientific">Clostridium amylolyticum</name>
    <dbReference type="NCBI Taxonomy" id="1121298"/>
    <lineage>
        <taxon>Bacteria</taxon>
        <taxon>Bacillati</taxon>
        <taxon>Bacillota</taxon>
        <taxon>Clostridia</taxon>
        <taxon>Eubacteriales</taxon>
        <taxon>Clostridiaceae</taxon>
        <taxon>Clostridium</taxon>
    </lineage>
</organism>
<protein>
    <submittedName>
        <fullName evidence="2">Uncharacterized protein</fullName>
    </submittedName>
</protein>
<feature type="region of interest" description="Disordered" evidence="1">
    <location>
        <begin position="1"/>
        <end position="42"/>
    </location>
</feature>
<gene>
    <name evidence="2" type="ORF">SAMN05444401_2593</name>
</gene>
<sequence length="42" mass="4692">MDKTNNGNNKGRKRIGVKNLAKNKGNKEIPPKFENLEGDPVK</sequence>
<dbReference type="NCBIfam" id="NF040919">
    <property type="entry name" value="Clostri_philic"/>
    <property type="match status" value="1"/>
</dbReference>
<evidence type="ECO:0000313" key="3">
    <source>
        <dbReference type="Proteomes" id="UP000184080"/>
    </source>
</evidence>